<dbReference type="InterPro" id="IPR035965">
    <property type="entry name" value="PAS-like_dom_sf"/>
</dbReference>
<dbReference type="InterPro" id="IPR029016">
    <property type="entry name" value="GAF-like_dom_sf"/>
</dbReference>
<dbReference type="Gene3D" id="3.30.450.40">
    <property type="match status" value="1"/>
</dbReference>
<feature type="non-terminal residue" evidence="3">
    <location>
        <position position="1"/>
    </location>
</feature>
<dbReference type="Gene3D" id="3.30.450.20">
    <property type="entry name" value="PAS domain"/>
    <property type="match status" value="1"/>
</dbReference>
<organism evidence="3 4">
    <name type="scientific">Streptomyces hyaluromycini</name>
    <dbReference type="NCBI Taxonomy" id="1377993"/>
    <lineage>
        <taxon>Bacteria</taxon>
        <taxon>Bacillati</taxon>
        <taxon>Actinomycetota</taxon>
        <taxon>Actinomycetes</taxon>
        <taxon>Kitasatosporales</taxon>
        <taxon>Streptomycetaceae</taxon>
        <taxon>Streptomyces</taxon>
    </lineage>
</organism>
<gene>
    <name evidence="3" type="ORF">ABT404_54710</name>
</gene>
<keyword evidence="4" id="KW-1185">Reference proteome</keyword>
<dbReference type="InterPro" id="IPR003018">
    <property type="entry name" value="GAF"/>
</dbReference>
<keyword evidence="1" id="KW-0378">Hydrolase</keyword>
<dbReference type="SMART" id="SM00065">
    <property type="entry name" value="GAF"/>
    <property type="match status" value="1"/>
</dbReference>
<dbReference type="SUPFAM" id="SSF55781">
    <property type="entry name" value="GAF domain-like"/>
    <property type="match status" value="1"/>
</dbReference>
<sequence>PPARGREPTEAPAAADLVERLPEGNCSLDLEGRFTYVSATAAVLLGGRIPELIGTRPWQSLSWCADSAFEDCYRGAVGSRKPAYFTAMRPPDRWLAFELYPDGSGVSVRVSPTSPGLAAQAGPARTEMFPGEPIPLGEVYQVLHLAAALSEAVGVRDVVDLITEEMLPAFGARTVALLTAEDGRMRVIGRRGYNPRLLEHFDGAPLTCQAPAVRVLATGRPAFFATFEELSRAYPPAPRQQGLHAWAFLPLITSGRPVGTCVFAFDRPHPFPEQERVVFTALAGLIAQALDRARLYDASQELAQTLQAALLPDSLPDLPGLDVAARYLPGARGMDIGGDFYDLVRVDDTTAAAFIGDVQGHNVTAAAL</sequence>
<dbReference type="EMBL" id="JBEPEK010001229">
    <property type="protein sequence ID" value="MER7188417.1"/>
    <property type="molecule type" value="Genomic_DNA"/>
</dbReference>
<reference evidence="3 4" key="1">
    <citation type="submission" date="2024-06" db="EMBL/GenBank/DDBJ databases">
        <title>The Natural Products Discovery Center: Release of the First 8490 Sequenced Strains for Exploring Actinobacteria Biosynthetic Diversity.</title>
        <authorList>
            <person name="Kalkreuter E."/>
            <person name="Kautsar S.A."/>
            <person name="Yang D."/>
            <person name="Bader C.D."/>
            <person name="Teijaro C.N."/>
            <person name="Fluegel L."/>
            <person name="Davis C.M."/>
            <person name="Simpson J.R."/>
            <person name="Lauterbach L."/>
            <person name="Steele A.D."/>
            <person name="Gui C."/>
            <person name="Meng S."/>
            <person name="Li G."/>
            <person name="Viehrig K."/>
            <person name="Ye F."/>
            <person name="Su P."/>
            <person name="Kiefer A.F."/>
            <person name="Nichols A."/>
            <person name="Cepeda A.J."/>
            <person name="Yan W."/>
            <person name="Fan B."/>
            <person name="Jiang Y."/>
            <person name="Adhikari A."/>
            <person name="Zheng C.-J."/>
            <person name="Schuster L."/>
            <person name="Cowan T.M."/>
            <person name="Smanski M.J."/>
            <person name="Chevrette M.G."/>
            <person name="De Carvalho L.P.S."/>
            <person name="Shen B."/>
        </authorList>
    </citation>
    <scope>NUCLEOTIDE SEQUENCE [LARGE SCALE GENOMIC DNA]</scope>
    <source>
        <strain evidence="3 4">NPDC000234</strain>
    </source>
</reference>
<dbReference type="RefSeq" id="WP_350793381.1">
    <property type="nucleotide sequence ID" value="NZ_JBEPEK010001229.1"/>
</dbReference>
<dbReference type="PANTHER" id="PTHR43156:SF2">
    <property type="entry name" value="STAGE II SPORULATION PROTEIN E"/>
    <property type="match status" value="1"/>
</dbReference>
<evidence type="ECO:0000256" key="1">
    <source>
        <dbReference type="ARBA" id="ARBA00022801"/>
    </source>
</evidence>
<evidence type="ECO:0000313" key="4">
    <source>
        <dbReference type="Proteomes" id="UP001474181"/>
    </source>
</evidence>
<dbReference type="PANTHER" id="PTHR43156">
    <property type="entry name" value="STAGE II SPORULATION PROTEIN E-RELATED"/>
    <property type="match status" value="1"/>
</dbReference>
<dbReference type="SUPFAM" id="SSF55785">
    <property type="entry name" value="PYP-like sensor domain (PAS domain)"/>
    <property type="match status" value="1"/>
</dbReference>
<evidence type="ECO:0000259" key="2">
    <source>
        <dbReference type="PROSITE" id="PS50112"/>
    </source>
</evidence>
<dbReference type="Proteomes" id="UP001474181">
    <property type="component" value="Unassembled WGS sequence"/>
</dbReference>
<dbReference type="Gene3D" id="3.60.40.10">
    <property type="entry name" value="PPM-type phosphatase domain"/>
    <property type="match status" value="1"/>
</dbReference>
<accession>A0ABV1XHA5</accession>
<dbReference type="Pfam" id="PF13185">
    <property type="entry name" value="GAF_2"/>
    <property type="match status" value="1"/>
</dbReference>
<dbReference type="PROSITE" id="PS50112">
    <property type="entry name" value="PAS"/>
    <property type="match status" value="1"/>
</dbReference>
<evidence type="ECO:0000313" key="3">
    <source>
        <dbReference type="EMBL" id="MER7188417.1"/>
    </source>
</evidence>
<name>A0ABV1XHA5_9ACTN</name>
<feature type="domain" description="PAS" evidence="2">
    <location>
        <begin position="10"/>
        <end position="54"/>
    </location>
</feature>
<dbReference type="InterPro" id="IPR052016">
    <property type="entry name" value="Bact_Sigma-Reg"/>
</dbReference>
<dbReference type="CDD" id="cd00130">
    <property type="entry name" value="PAS"/>
    <property type="match status" value="1"/>
</dbReference>
<dbReference type="SMART" id="SM00091">
    <property type="entry name" value="PAS"/>
    <property type="match status" value="1"/>
</dbReference>
<comment type="caution">
    <text evidence="3">The sequence shown here is derived from an EMBL/GenBank/DDBJ whole genome shotgun (WGS) entry which is preliminary data.</text>
</comment>
<protein>
    <submittedName>
        <fullName evidence="3">GAF domain-containing protein</fullName>
    </submittedName>
</protein>
<dbReference type="InterPro" id="IPR036457">
    <property type="entry name" value="PPM-type-like_dom_sf"/>
</dbReference>
<dbReference type="InterPro" id="IPR000014">
    <property type="entry name" value="PAS"/>
</dbReference>
<proteinExistence type="predicted"/>
<feature type="non-terminal residue" evidence="3">
    <location>
        <position position="368"/>
    </location>
</feature>